<dbReference type="AlphaFoldDB" id="A0A2M8ETL3"/>
<keyword evidence="3" id="KW-0444">Lipid biosynthesis</keyword>
<dbReference type="NCBIfam" id="TIGR01240">
    <property type="entry name" value="mevDPdecarb"/>
    <property type="match status" value="1"/>
</dbReference>
<dbReference type="GO" id="GO:0005829">
    <property type="term" value="C:cytosol"/>
    <property type="evidence" value="ECO:0007669"/>
    <property type="project" value="InterPro"/>
</dbReference>
<keyword evidence="5" id="KW-0067">ATP-binding</keyword>
<evidence type="ECO:0000256" key="3">
    <source>
        <dbReference type="ARBA" id="ARBA00022516"/>
    </source>
</evidence>
<evidence type="ECO:0000256" key="4">
    <source>
        <dbReference type="ARBA" id="ARBA00022741"/>
    </source>
</evidence>
<dbReference type="PIRSF" id="PIRSF015950">
    <property type="entry name" value="Mev_P_decrbx"/>
    <property type="match status" value="1"/>
</dbReference>
<dbReference type="InterPro" id="IPR053859">
    <property type="entry name" value="MVD-like_N"/>
</dbReference>
<dbReference type="InterPro" id="IPR036554">
    <property type="entry name" value="GHMP_kinase_C_sf"/>
</dbReference>
<evidence type="ECO:0000256" key="1">
    <source>
        <dbReference type="ARBA" id="ARBA00008831"/>
    </source>
</evidence>
<organism evidence="10 11">
    <name type="scientific">Candidatus Shapirobacteria bacterium CG_4_9_14_0_2_um_filter_40_11</name>
    <dbReference type="NCBI Taxonomy" id="1974876"/>
    <lineage>
        <taxon>Bacteria</taxon>
        <taxon>Candidatus Shapironibacteriota</taxon>
    </lineage>
</organism>
<sequence length="326" mass="36064">MKATAKAPANIASIKYWGRKDEKLRLPANDSISMNLSEVFTITTVEFSESYKKDEVKLVGKKLDRKEEKRIIDHLDRVRNLAKIKTFAKVVTKNNFPTGTGIASSASGFAALTVAAVKASGLEFSERQLSILARQGSGSACRSIPDGFVEWKSGSSSDSSYAHTLFPPDWLNIVDILAVVEKKTKKISSSEGHALTESSPFYGVRISGMKDKLKKIKQALANKDFKTFGEISEAEAVNMHAVMMTSCPPLYYWTPETLKIILSVIEWREEGLPVYFTIDAGPNVHLLALPEEIDKIVQRLKRIEGIKGIIINKPTEGAKTISTHLF</sequence>
<evidence type="ECO:0000313" key="11">
    <source>
        <dbReference type="Proteomes" id="UP000230885"/>
    </source>
</evidence>
<gene>
    <name evidence="10" type="primary">mvaD</name>
    <name evidence="10" type="ORF">CO053_04420</name>
</gene>
<comment type="caution">
    <text evidence="10">The sequence shown here is derived from an EMBL/GenBank/DDBJ whole genome shotgun (WGS) entry which is preliminary data.</text>
</comment>
<dbReference type="SUPFAM" id="SSF54211">
    <property type="entry name" value="Ribosomal protein S5 domain 2-like"/>
    <property type="match status" value="1"/>
</dbReference>
<evidence type="ECO:0000256" key="6">
    <source>
        <dbReference type="ARBA" id="ARBA00023098"/>
    </source>
</evidence>
<keyword evidence="7" id="KW-0456">Lyase</keyword>
<keyword evidence="4" id="KW-0547">Nucleotide-binding</keyword>
<accession>A0A2M8ETL3</accession>
<evidence type="ECO:0000259" key="9">
    <source>
        <dbReference type="Pfam" id="PF22700"/>
    </source>
</evidence>
<dbReference type="PANTHER" id="PTHR10977:SF3">
    <property type="entry name" value="DIPHOSPHOMEVALONATE DECARBOXYLASE"/>
    <property type="match status" value="1"/>
</dbReference>
<dbReference type="FunFam" id="3.30.230.10:FF:000072">
    <property type="entry name" value="Diphosphomevalonate decarboxylase"/>
    <property type="match status" value="1"/>
</dbReference>
<dbReference type="Proteomes" id="UP000230885">
    <property type="component" value="Unassembled WGS sequence"/>
</dbReference>
<dbReference type="Gene3D" id="3.30.70.890">
    <property type="entry name" value="GHMP kinase, C-terminal domain"/>
    <property type="match status" value="1"/>
</dbReference>
<evidence type="ECO:0000313" key="10">
    <source>
        <dbReference type="EMBL" id="PJC28467.1"/>
    </source>
</evidence>
<name>A0A2M8ETL3_9BACT</name>
<feature type="domain" description="Mvd1 C-terminal" evidence="8">
    <location>
        <begin position="176"/>
        <end position="303"/>
    </location>
</feature>
<dbReference type="InterPro" id="IPR029765">
    <property type="entry name" value="Mev_diP_decarb"/>
</dbReference>
<dbReference type="EMBL" id="PFSE01000067">
    <property type="protein sequence ID" value="PJC28467.1"/>
    <property type="molecule type" value="Genomic_DNA"/>
</dbReference>
<dbReference type="Pfam" id="PF18376">
    <property type="entry name" value="MDD_C"/>
    <property type="match status" value="1"/>
</dbReference>
<dbReference type="PANTHER" id="PTHR10977">
    <property type="entry name" value="DIPHOSPHOMEVALONATE DECARBOXYLASE"/>
    <property type="match status" value="1"/>
</dbReference>
<keyword evidence="6" id="KW-0443">Lipid metabolism</keyword>
<dbReference type="InterPro" id="IPR041431">
    <property type="entry name" value="Mvd1_C"/>
</dbReference>
<dbReference type="Gene3D" id="3.30.230.10">
    <property type="match status" value="1"/>
</dbReference>
<dbReference type="GO" id="GO:0005524">
    <property type="term" value="F:ATP binding"/>
    <property type="evidence" value="ECO:0007669"/>
    <property type="project" value="UniProtKB-KW"/>
</dbReference>
<protein>
    <recommendedName>
        <fullName evidence="2">diphosphomevalonate decarboxylase</fullName>
        <ecNumber evidence="2">4.1.1.33</ecNumber>
    </recommendedName>
</protein>
<evidence type="ECO:0000256" key="7">
    <source>
        <dbReference type="ARBA" id="ARBA00023239"/>
    </source>
</evidence>
<proteinExistence type="inferred from homology"/>
<dbReference type="EC" id="4.1.1.33" evidence="2"/>
<evidence type="ECO:0000256" key="2">
    <source>
        <dbReference type="ARBA" id="ARBA00012296"/>
    </source>
</evidence>
<comment type="similarity">
    <text evidence="1">Belongs to the diphosphomevalonate decarboxylase family.</text>
</comment>
<dbReference type="GO" id="GO:0019287">
    <property type="term" value="P:isopentenyl diphosphate biosynthetic process, mevalonate pathway"/>
    <property type="evidence" value="ECO:0007669"/>
    <property type="project" value="InterPro"/>
</dbReference>
<evidence type="ECO:0000256" key="5">
    <source>
        <dbReference type="ARBA" id="ARBA00022840"/>
    </source>
</evidence>
<evidence type="ECO:0000259" key="8">
    <source>
        <dbReference type="Pfam" id="PF18376"/>
    </source>
</evidence>
<dbReference type="Pfam" id="PF22700">
    <property type="entry name" value="MVD-like_N"/>
    <property type="match status" value="1"/>
</dbReference>
<dbReference type="SUPFAM" id="SSF55060">
    <property type="entry name" value="GHMP Kinase, C-terminal domain"/>
    <property type="match status" value="1"/>
</dbReference>
<dbReference type="GO" id="GO:0004163">
    <property type="term" value="F:diphosphomevalonate decarboxylase activity"/>
    <property type="evidence" value="ECO:0007669"/>
    <property type="project" value="UniProtKB-EC"/>
</dbReference>
<reference evidence="11" key="1">
    <citation type="submission" date="2017-09" db="EMBL/GenBank/DDBJ databases">
        <title>Depth-based differentiation of microbial function through sediment-hosted aquifers and enrichment of novel symbionts in the deep terrestrial subsurface.</title>
        <authorList>
            <person name="Probst A.J."/>
            <person name="Ladd B."/>
            <person name="Jarett J.K."/>
            <person name="Geller-Mcgrath D.E."/>
            <person name="Sieber C.M.K."/>
            <person name="Emerson J.B."/>
            <person name="Anantharaman K."/>
            <person name="Thomas B.C."/>
            <person name="Malmstrom R."/>
            <person name="Stieglmeier M."/>
            <person name="Klingl A."/>
            <person name="Woyke T."/>
            <person name="Ryan C.M."/>
            <person name="Banfield J.F."/>
        </authorList>
    </citation>
    <scope>NUCLEOTIDE SEQUENCE [LARGE SCALE GENOMIC DNA]</scope>
</reference>
<dbReference type="InterPro" id="IPR014721">
    <property type="entry name" value="Ribsml_uS5_D2-typ_fold_subgr"/>
</dbReference>
<feature type="domain" description="Diphosphomevalonate decarboxylase-like N-terminal" evidence="9">
    <location>
        <begin position="7"/>
        <end position="162"/>
    </location>
</feature>
<dbReference type="InterPro" id="IPR020568">
    <property type="entry name" value="Ribosomal_Su5_D2-typ_SF"/>
</dbReference>
<dbReference type="InterPro" id="IPR005935">
    <property type="entry name" value="Mev_decarb"/>
</dbReference>